<evidence type="ECO:0000313" key="3">
    <source>
        <dbReference type="Proteomes" id="UP000310158"/>
    </source>
</evidence>
<feature type="compositionally biased region" description="Basic and acidic residues" evidence="1">
    <location>
        <begin position="63"/>
        <end position="74"/>
    </location>
</feature>
<reference evidence="2 3" key="1">
    <citation type="submission" date="2019-02" db="EMBL/GenBank/DDBJ databases">
        <title>Genome sequencing of the rare red list fungi Bondarzewia mesenterica.</title>
        <authorList>
            <person name="Buettner E."/>
            <person name="Kellner H."/>
        </authorList>
    </citation>
    <scope>NUCLEOTIDE SEQUENCE [LARGE SCALE GENOMIC DNA]</scope>
    <source>
        <strain evidence="2 3">DSM 108281</strain>
    </source>
</reference>
<name>A0A4S4LP75_9AGAM</name>
<comment type="caution">
    <text evidence="2">The sequence shown here is derived from an EMBL/GenBank/DDBJ whole genome shotgun (WGS) entry which is preliminary data.</text>
</comment>
<protein>
    <submittedName>
        <fullName evidence="2">Uncharacterized protein</fullName>
    </submittedName>
</protein>
<evidence type="ECO:0000256" key="1">
    <source>
        <dbReference type="SAM" id="MobiDB-lite"/>
    </source>
</evidence>
<gene>
    <name evidence="2" type="ORF">EW146_g6866</name>
</gene>
<dbReference type="EMBL" id="SGPL01000363">
    <property type="protein sequence ID" value="THH13338.1"/>
    <property type="molecule type" value="Genomic_DNA"/>
</dbReference>
<accession>A0A4S4LP75</accession>
<feature type="compositionally biased region" description="Low complexity" evidence="1">
    <location>
        <begin position="48"/>
        <end position="62"/>
    </location>
</feature>
<evidence type="ECO:0000313" key="2">
    <source>
        <dbReference type="EMBL" id="THH13338.1"/>
    </source>
</evidence>
<feature type="compositionally biased region" description="Polar residues" evidence="1">
    <location>
        <begin position="85"/>
        <end position="95"/>
    </location>
</feature>
<keyword evidence="3" id="KW-1185">Reference proteome</keyword>
<dbReference type="AlphaFoldDB" id="A0A4S4LP75"/>
<dbReference type="Proteomes" id="UP000310158">
    <property type="component" value="Unassembled WGS sequence"/>
</dbReference>
<feature type="region of interest" description="Disordered" evidence="1">
    <location>
        <begin position="48"/>
        <end position="95"/>
    </location>
</feature>
<sequence>MCGEQLALVSPTFDHFIAYVLHRTRLLLPNKKKKHQLRRAVLRKLKALPNRQARAQQASRASDYNRRSMQEKNTKNINEGKWSWKNGTNGTSGRV</sequence>
<proteinExistence type="predicted"/>
<organism evidence="2 3">
    <name type="scientific">Bondarzewia mesenterica</name>
    <dbReference type="NCBI Taxonomy" id="1095465"/>
    <lineage>
        <taxon>Eukaryota</taxon>
        <taxon>Fungi</taxon>
        <taxon>Dikarya</taxon>
        <taxon>Basidiomycota</taxon>
        <taxon>Agaricomycotina</taxon>
        <taxon>Agaricomycetes</taxon>
        <taxon>Russulales</taxon>
        <taxon>Bondarzewiaceae</taxon>
        <taxon>Bondarzewia</taxon>
    </lineage>
</organism>